<feature type="repeat" description="WD" evidence="3">
    <location>
        <begin position="120"/>
        <end position="162"/>
    </location>
</feature>
<dbReference type="Proteomes" id="UP001175261">
    <property type="component" value="Unassembled WGS sequence"/>
</dbReference>
<dbReference type="GO" id="GO:0035859">
    <property type="term" value="C:Seh1-associated complex"/>
    <property type="evidence" value="ECO:0007669"/>
    <property type="project" value="TreeGrafter"/>
</dbReference>
<name>A0AA39L8H2_SARSR</name>
<feature type="region of interest" description="Disordered" evidence="4">
    <location>
        <begin position="1031"/>
        <end position="1073"/>
    </location>
</feature>
<dbReference type="PROSITE" id="PS50294">
    <property type="entry name" value="WD_REPEATS_REGION"/>
    <property type="match status" value="1"/>
</dbReference>
<feature type="compositionally biased region" description="Gly residues" evidence="4">
    <location>
        <begin position="794"/>
        <end position="808"/>
    </location>
</feature>
<dbReference type="GO" id="GO:1904263">
    <property type="term" value="P:positive regulation of TORC1 signaling"/>
    <property type="evidence" value="ECO:0007669"/>
    <property type="project" value="TreeGrafter"/>
</dbReference>
<feature type="region of interest" description="Disordered" evidence="4">
    <location>
        <begin position="1087"/>
        <end position="1109"/>
    </location>
</feature>
<feature type="compositionally biased region" description="Basic and acidic residues" evidence="4">
    <location>
        <begin position="387"/>
        <end position="399"/>
    </location>
</feature>
<protein>
    <recommendedName>
        <fullName evidence="5">WDR59/RTC1-like RING zinc finger domain-containing protein</fullName>
    </recommendedName>
</protein>
<dbReference type="InterPro" id="IPR049566">
    <property type="entry name" value="WDR59_RTC1-like_RING_Znf"/>
</dbReference>
<evidence type="ECO:0000256" key="2">
    <source>
        <dbReference type="ARBA" id="ARBA00022737"/>
    </source>
</evidence>
<feature type="region of interest" description="Disordered" evidence="4">
    <location>
        <begin position="1124"/>
        <end position="1149"/>
    </location>
</feature>
<dbReference type="Gene3D" id="2.130.10.10">
    <property type="entry name" value="YVTN repeat-like/Quinoprotein amine dehydrogenase"/>
    <property type="match status" value="1"/>
</dbReference>
<dbReference type="PANTHER" id="PTHR46170">
    <property type="entry name" value="GATOR COMPLEX PROTEIN WDR59"/>
    <property type="match status" value="1"/>
</dbReference>
<dbReference type="GO" id="GO:0034198">
    <property type="term" value="P:cellular response to amino acid starvation"/>
    <property type="evidence" value="ECO:0007669"/>
    <property type="project" value="TreeGrafter"/>
</dbReference>
<dbReference type="SUPFAM" id="SSF50978">
    <property type="entry name" value="WD40 repeat-like"/>
    <property type="match status" value="1"/>
</dbReference>
<dbReference type="PROSITE" id="PS50082">
    <property type="entry name" value="WD_REPEATS_2"/>
    <property type="match status" value="2"/>
</dbReference>
<dbReference type="Pfam" id="PF00400">
    <property type="entry name" value="WD40"/>
    <property type="match status" value="2"/>
</dbReference>
<dbReference type="InterPro" id="IPR049567">
    <property type="entry name" value="WDR59-like"/>
</dbReference>
<feature type="compositionally biased region" description="Low complexity" evidence="4">
    <location>
        <begin position="746"/>
        <end position="764"/>
    </location>
</feature>
<accession>A0AA39L8H2</accession>
<dbReference type="PANTHER" id="PTHR46170:SF1">
    <property type="entry name" value="GATOR COMPLEX PROTEIN WDR59"/>
    <property type="match status" value="1"/>
</dbReference>
<feature type="region of interest" description="Disordered" evidence="4">
    <location>
        <begin position="623"/>
        <end position="673"/>
    </location>
</feature>
<gene>
    <name evidence="6" type="ORF">NLU13_4090</name>
</gene>
<dbReference type="PROSITE" id="PS00678">
    <property type="entry name" value="WD_REPEATS_1"/>
    <property type="match status" value="1"/>
</dbReference>
<feature type="region of interest" description="Disordered" evidence="4">
    <location>
        <begin position="387"/>
        <end position="441"/>
    </location>
</feature>
<keyword evidence="7" id="KW-1185">Reference proteome</keyword>
<evidence type="ECO:0000259" key="5">
    <source>
        <dbReference type="Pfam" id="PF17120"/>
    </source>
</evidence>
<feature type="region of interest" description="Disordered" evidence="4">
    <location>
        <begin position="708"/>
        <end position="821"/>
    </location>
</feature>
<evidence type="ECO:0000256" key="3">
    <source>
        <dbReference type="PROSITE-ProRule" id="PRU00221"/>
    </source>
</evidence>
<dbReference type="InterPro" id="IPR001680">
    <property type="entry name" value="WD40_rpt"/>
</dbReference>
<dbReference type="SMART" id="SM00320">
    <property type="entry name" value="WD40"/>
    <property type="match status" value="4"/>
</dbReference>
<dbReference type="InterPro" id="IPR019775">
    <property type="entry name" value="WD40_repeat_CS"/>
</dbReference>
<keyword evidence="2" id="KW-0677">Repeat</keyword>
<evidence type="ECO:0000256" key="1">
    <source>
        <dbReference type="ARBA" id="ARBA00022574"/>
    </source>
</evidence>
<feature type="domain" description="WDR59/RTC1-like RING zinc finger" evidence="5">
    <location>
        <begin position="1307"/>
        <end position="1360"/>
    </location>
</feature>
<evidence type="ECO:0000256" key="4">
    <source>
        <dbReference type="SAM" id="MobiDB-lite"/>
    </source>
</evidence>
<comment type="caution">
    <text evidence="6">The sequence shown here is derived from an EMBL/GenBank/DDBJ whole genome shotgun (WGS) entry which is preliminary data.</text>
</comment>
<feature type="compositionally biased region" description="Low complexity" evidence="4">
    <location>
        <begin position="1418"/>
        <end position="1432"/>
    </location>
</feature>
<feature type="region of interest" description="Disordered" evidence="4">
    <location>
        <begin position="1416"/>
        <end position="1456"/>
    </location>
</feature>
<feature type="compositionally biased region" description="Polar residues" evidence="4">
    <location>
        <begin position="1127"/>
        <end position="1136"/>
    </location>
</feature>
<feature type="compositionally biased region" description="Low complexity" evidence="4">
    <location>
        <begin position="417"/>
        <end position="430"/>
    </location>
</feature>
<feature type="compositionally biased region" description="Basic and acidic residues" evidence="4">
    <location>
        <begin position="720"/>
        <end position="732"/>
    </location>
</feature>
<dbReference type="EMBL" id="JAPDFR010000003">
    <property type="protein sequence ID" value="KAK0387845.1"/>
    <property type="molecule type" value="Genomic_DNA"/>
</dbReference>
<dbReference type="GO" id="GO:0035591">
    <property type="term" value="F:signaling adaptor activity"/>
    <property type="evidence" value="ECO:0007669"/>
    <property type="project" value="TreeGrafter"/>
</dbReference>
<evidence type="ECO:0000313" key="6">
    <source>
        <dbReference type="EMBL" id="KAK0387845.1"/>
    </source>
</evidence>
<keyword evidence="1 3" id="KW-0853">WD repeat</keyword>
<organism evidence="6 7">
    <name type="scientific">Sarocladium strictum</name>
    <name type="common">Black bundle disease fungus</name>
    <name type="synonym">Acremonium strictum</name>
    <dbReference type="NCBI Taxonomy" id="5046"/>
    <lineage>
        <taxon>Eukaryota</taxon>
        <taxon>Fungi</taxon>
        <taxon>Dikarya</taxon>
        <taxon>Ascomycota</taxon>
        <taxon>Pezizomycotina</taxon>
        <taxon>Sordariomycetes</taxon>
        <taxon>Hypocreomycetidae</taxon>
        <taxon>Hypocreales</taxon>
        <taxon>Sarocladiaceae</taxon>
        <taxon>Sarocladium</taxon>
    </lineage>
</organism>
<dbReference type="Pfam" id="PF17120">
    <property type="entry name" value="zf-RING_16"/>
    <property type="match status" value="1"/>
</dbReference>
<dbReference type="InterPro" id="IPR036322">
    <property type="entry name" value="WD40_repeat_dom_sf"/>
</dbReference>
<evidence type="ECO:0000313" key="7">
    <source>
        <dbReference type="Proteomes" id="UP001175261"/>
    </source>
</evidence>
<feature type="repeat" description="WD" evidence="3">
    <location>
        <begin position="207"/>
        <end position="243"/>
    </location>
</feature>
<feature type="compositionally biased region" description="Basic and acidic residues" evidence="4">
    <location>
        <begin position="1137"/>
        <end position="1147"/>
    </location>
</feature>
<dbReference type="InterPro" id="IPR015943">
    <property type="entry name" value="WD40/YVTN_repeat-like_dom_sf"/>
</dbReference>
<reference evidence="6" key="1">
    <citation type="submission" date="2022-10" db="EMBL/GenBank/DDBJ databases">
        <title>Determination and structural analysis of whole genome sequence of Sarocladium strictum F4-1.</title>
        <authorList>
            <person name="Hu L."/>
            <person name="Jiang Y."/>
        </authorList>
    </citation>
    <scope>NUCLEOTIDE SEQUENCE</scope>
    <source>
        <strain evidence="6">F4-1</strain>
    </source>
</reference>
<proteinExistence type="predicted"/>
<sequence length="1456" mass="160674">MPIFDQNGEQPKKGKVIKSAFDSDSFEADGTIHVDGLVGSATISPSGRDIALASPEGLSILDLDSPFNPPRRLRSHGLPWLVVDVQWSPMAARDYWVVSTANHRALVWNLNMTTNPVEHQLSHSRAITDLNFSGHHPDHLATCSVDGYVHAWDLRRPRQPALTFIDWFAGATQVKYNRQDSHILASSHDRFLHIWDDRRPDSPLRSIEAHSSKIYGVDWNRVSSKSIVTCSLDKSIKFWDYKSALEEPVHVIRTDYPVWRARHTPFGFGLLAMPQNEPGDLYLYDTRWSEDAPSDAFLDPVTIFPGHGYHKVKEFLWRSRGDISADNVDNRDFQLVSWGGDNELRLQCADASTLAAVGYVKGKRVEKGWKLTRKGATYKTFRTTDDITDRDRKSGKMSDQRPGSGGANRKQSALTLSMRSSISHSRQQRSAWRATSMKAKVAGSRDSETQIGWLKGITMTKRKASIGPPRRHSSKDSQLFRHGYPDDDWGEPDTIQEELLRVSQQIPKVKWEDIDMDGLTLKASLSGPWGVDGVSIFIQVKIDIPTDYPQSRAPKFVIEKTSFMPEETHARLVRELHQLADQFLQRKQNCLEVIFTYLLGEVDLESSTTFFKNVRDLDDDIGGLADDSSSSDDEDIPAGGSASMSQELTAPGDMDGALATPSRTIIPPPPRTCAARFSHDGRLVCFFPTKEEKARALFSSLAEAKDRNRGEPFFSGFGRLSHDLQPRTKLANDETTTSATEDDSESSNSDTSSTSSSSDSESTSVHNVSLWYHPSRPGRQLRKTWSENRSIRSSGGGTGTGAGTGTGTGTSRRRIGRPRNMVSIHDIRPDLPSKYELAQEYAIFGDGEDVCLHNAGVASKYSFHDLADIWRYLSLLLKRGIPLEVLDDDRGQNSILVIAKNAVSRIKQGEGDHLSGRVKWGKHPLAKSFIDDLFEYYERLADVQMLAMLSCIFSESSAEDSVAYASSQLPQPETPLPLKAPSFSLAYYPTDASVWELYSRSYTNSAVTTPRTMHTPVHYGGSQASDDMIWNGEAGSNPYSCGETPPSKSKGYLGDPEPLSKSPSNRVVPRLPGGLASTFTANLPRSFTGLSSASPPSHGKKKPSPAETILSSLAPGIGSGWGASAVITDSSGGRNSVSDDEHRRDESLPSVPVQVSVYVAEQTRFDEDGWLNTPLLQPCRSNLYTHYRYAYAEMLQLWNQPLARLEIMKFNVLKDNPETTAGNASYHGSFTIAEGASERTAHQKTGSSPIIMGKKDQLTSLVASGRGLDVTGVCRKHEIQLDSIRYTTSNSTVGGAVGMCDRCHQVQSQLRCVYCLEPVDALFPPCLSCGCASHELCLAEWHAAGETVCPAGDECNCVEEAVNGQVESWAVLQGAMLKRPGQLGVPSLVIDDDSDEERRASDGWHNLERVVPWRTHDTAMTPATASSPSTLTGRLKKATDWSRASSLRQNERKSGF</sequence>
<dbReference type="GO" id="GO:0005774">
    <property type="term" value="C:vacuolar membrane"/>
    <property type="evidence" value="ECO:0007669"/>
    <property type="project" value="TreeGrafter"/>
</dbReference>